<dbReference type="NCBIfam" id="NF004837">
    <property type="entry name" value="PRK06187.1"/>
    <property type="match status" value="1"/>
</dbReference>
<reference evidence="8" key="1">
    <citation type="journal article" date="2019" name="Int. J. Syst. Evol. Microbiol.">
        <title>The Global Catalogue of Microorganisms (GCM) 10K type strain sequencing project: providing services to taxonomists for standard genome sequencing and annotation.</title>
        <authorList>
            <consortium name="The Broad Institute Genomics Platform"/>
            <consortium name="The Broad Institute Genome Sequencing Center for Infectious Disease"/>
            <person name="Wu L."/>
            <person name="Ma J."/>
        </authorList>
    </citation>
    <scope>NUCLEOTIDE SEQUENCE [LARGE SCALE GENOMIC DNA]</scope>
    <source>
        <strain evidence="8">CGMCC 1.15475</strain>
    </source>
</reference>
<dbReference type="InterPro" id="IPR025110">
    <property type="entry name" value="AMP-bd_C"/>
</dbReference>
<dbReference type="Pfam" id="PF00501">
    <property type="entry name" value="AMP-binding"/>
    <property type="match status" value="1"/>
</dbReference>
<dbReference type="InterPro" id="IPR000873">
    <property type="entry name" value="AMP-dep_synth/lig_dom"/>
</dbReference>
<dbReference type="CDD" id="cd12119">
    <property type="entry name" value="ttLC_FACS_AlkK_like"/>
    <property type="match status" value="1"/>
</dbReference>
<dbReference type="RefSeq" id="WP_204893474.1">
    <property type="nucleotide sequence ID" value="NZ_JBHUFW010000010.1"/>
</dbReference>
<dbReference type="EMBL" id="JBHUFW010000010">
    <property type="protein sequence ID" value="MFD1863667.1"/>
    <property type="molecule type" value="Genomic_DNA"/>
</dbReference>
<dbReference type="Gene3D" id="3.30.300.30">
    <property type="match status" value="1"/>
</dbReference>
<evidence type="ECO:0000256" key="2">
    <source>
        <dbReference type="ARBA" id="ARBA00022598"/>
    </source>
</evidence>
<dbReference type="Proteomes" id="UP001597273">
    <property type="component" value="Unassembled WGS sequence"/>
</dbReference>
<comment type="caution">
    <text evidence="7">The sequence shown here is derived from an EMBL/GenBank/DDBJ whole genome shotgun (WGS) entry which is preliminary data.</text>
</comment>
<evidence type="ECO:0000313" key="8">
    <source>
        <dbReference type="Proteomes" id="UP001597273"/>
    </source>
</evidence>
<organism evidence="7 8">
    <name type="scientific">Planococcus chinensis</name>
    <dbReference type="NCBI Taxonomy" id="272917"/>
    <lineage>
        <taxon>Bacteria</taxon>
        <taxon>Bacillati</taxon>
        <taxon>Bacillota</taxon>
        <taxon>Bacilli</taxon>
        <taxon>Bacillales</taxon>
        <taxon>Caryophanaceae</taxon>
        <taxon>Planococcus</taxon>
    </lineage>
</organism>
<keyword evidence="4" id="KW-0443">Lipid metabolism</keyword>
<dbReference type="InterPro" id="IPR045851">
    <property type="entry name" value="AMP-bd_C_sf"/>
</dbReference>
<dbReference type="PANTHER" id="PTHR43859:SF4">
    <property type="entry name" value="BUTANOATE--COA LIGASE AAE1-RELATED"/>
    <property type="match status" value="1"/>
</dbReference>
<comment type="similarity">
    <text evidence="1">Belongs to the ATP-dependent AMP-binding enzyme family.</text>
</comment>
<keyword evidence="3" id="KW-0276">Fatty acid metabolism</keyword>
<dbReference type="PANTHER" id="PTHR43859">
    <property type="entry name" value="ACYL-ACTIVATING ENZYME"/>
    <property type="match status" value="1"/>
</dbReference>
<evidence type="ECO:0000256" key="3">
    <source>
        <dbReference type="ARBA" id="ARBA00022832"/>
    </source>
</evidence>
<feature type="domain" description="AMP-dependent synthetase/ligase" evidence="5">
    <location>
        <begin position="17"/>
        <end position="396"/>
    </location>
</feature>
<dbReference type="Pfam" id="PF13193">
    <property type="entry name" value="AMP-binding_C"/>
    <property type="match status" value="1"/>
</dbReference>
<dbReference type="Gene3D" id="3.40.50.12780">
    <property type="entry name" value="N-terminal domain of ligase-like"/>
    <property type="match status" value="1"/>
</dbReference>
<feature type="domain" description="AMP-binding enzyme C-terminal" evidence="6">
    <location>
        <begin position="446"/>
        <end position="523"/>
    </location>
</feature>
<keyword evidence="2 7" id="KW-0436">Ligase</keyword>
<sequence>MMNAPLLLSSFVKRAERYFPEKLIISRTGENTVHRIPYKDFAKRTRQLAAALEKLGMDRGVKVGSFAWNHHRHLELYFGVPGAGAILHMINIRLSPEHIIYVINHAEDEILLVDHDLFPLIEKIAPQLKTVKHFIVMKDGTDLPQTSLQNVHSYEELMAAEDGSYEFPEDLDENTPAGMCYTSATTGNPKGVVYTHRGLVLHSYALGMADSMALSERDIALSIVPMFHANAWGLPFAAVLFGTTQVLPGPGFAPGMLLDLIEQEGVTLTAGVPTIWLGVLKELEANPRNIDTLRMIICGGSASPKGLIRAFEEKYKVPFVTGYGMTETSPLVSLAVTTSAMADLSMDERIDRRAMAGLPMPGLEVRIVNGNGEAPWDGKTMGELNVKGPWIADEYYKDERTDEAFRDGWLYTGDIAVIEPDGFIKLTDRTKDLIKSGGEWISSVDLENALMTHEAVFEAAVIAIPHEKWLERPLACVVLKEGYEEGEAMKEKLLAYLESQFAKWWVPDDIVFLKEVPKTSVGKFLKAALRRELGEYYDGRDAEVQR</sequence>
<evidence type="ECO:0000256" key="1">
    <source>
        <dbReference type="ARBA" id="ARBA00006432"/>
    </source>
</evidence>
<dbReference type="SUPFAM" id="SSF56801">
    <property type="entry name" value="Acetyl-CoA synthetase-like"/>
    <property type="match status" value="1"/>
</dbReference>
<dbReference type="GO" id="GO:0016874">
    <property type="term" value="F:ligase activity"/>
    <property type="evidence" value="ECO:0007669"/>
    <property type="project" value="UniProtKB-KW"/>
</dbReference>
<dbReference type="InterPro" id="IPR042099">
    <property type="entry name" value="ANL_N_sf"/>
</dbReference>
<evidence type="ECO:0000259" key="5">
    <source>
        <dbReference type="Pfam" id="PF00501"/>
    </source>
</evidence>
<protein>
    <submittedName>
        <fullName evidence="7">Long-chain fatty acid--CoA ligase</fullName>
    </submittedName>
</protein>
<evidence type="ECO:0000313" key="7">
    <source>
        <dbReference type="EMBL" id="MFD1863667.1"/>
    </source>
</evidence>
<name>A0ABW4QJ82_9BACL</name>
<accession>A0ABW4QJ82</accession>
<proteinExistence type="inferred from homology"/>
<evidence type="ECO:0000259" key="6">
    <source>
        <dbReference type="Pfam" id="PF13193"/>
    </source>
</evidence>
<evidence type="ECO:0000256" key="4">
    <source>
        <dbReference type="ARBA" id="ARBA00023098"/>
    </source>
</evidence>
<keyword evidence="8" id="KW-1185">Reference proteome</keyword>
<gene>
    <name evidence="7" type="ORF">ACFSDB_12120</name>
</gene>